<evidence type="ECO:0000259" key="7">
    <source>
        <dbReference type="PROSITE" id="PS50011"/>
    </source>
</evidence>
<keyword evidence="3" id="KW-0547">Nucleotide-binding</keyword>
<evidence type="ECO:0000313" key="9">
    <source>
        <dbReference type="Proteomes" id="UP001235712"/>
    </source>
</evidence>
<gene>
    <name evidence="8" type="ORF">J2S57_005375</name>
</gene>
<dbReference type="Proteomes" id="UP001235712">
    <property type="component" value="Unassembled WGS sequence"/>
</dbReference>
<dbReference type="PANTHER" id="PTHR43671:SF13">
    <property type="entry name" value="SERINE_THREONINE-PROTEIN KINASE NEK2"/>
    <property type="match status" value="1"/>
</dbReference>
<keyword evidence="9" id="KW-1185">Reference proteome</keyword>
<dbReference type="InterPro" id="IPR008271">
    <property type="entry name" value="Ser/Thr_kinase_AS"/>
</dbReference>
<protein>
    <recommendedName>
        <fullName evidence="1">non-specific serine/threonine protein kinase</fullName>
        <ecNumber evidence="1">2.7.11.1</ecNumber>
    </recommendedName>
</protein>
<keyword evidence="2" id="KW-0808">Transferase</keyword>
<accession>A0ABT9PAB1</accession>
<dbReference type="PANTHER" id="PTHR43671">
    <property type="entry name" value="SERINE/THREONINE-PROTEIN KINASE NEK"/>
    <property type="match status" value="1"/>
</dbReference>
<dbReference type="GO" id="GO:0016301">
    <property type="term" value="F:kinase activity"/>
    <property type="evidence" value="ECO:0007669"/>
    <property type="project" value="UniProtKB-KW"/>
</dbReference>
<evidence type="ECO:0000256" key="1">
    <source>
        <dbReference type="ARBA" id="ARBA00012513"/>
    </source>
</evidence>
<evidence type="ECO:0000256" key="6">
    <source>
        <dbReference type="SAM" id="MobiDB-lite"/>
    </source>
</evidence>
<feature type="region of interest" description="Disordered" evidence="6">
    <location>
        <begin position="285"/>
        <end position="325"/>
    </location>
</feature>
<feature type="region of interest" description="Disordered" evidence="6">
    <location>
        <begin position="355"/>
        <end position="382"/>
    </location>
</feature>
<keyword evidence="4 8" id="KW-0418">Kinase</keyword>
<feature type="domain" description="Protein kinase" evidence="7">
    <location>
        <begin position="18"/>
        <end position="263"/>
    </location>
</feature>
<evidence type="ECO:0000256" key="5">
    <source>
        <dbReference type="ARBA" id="ARBA00022840"/>
    </source>
</evidence>
<dbReference type="PROSITE" id="PS50011">
    <property type="entry name" value="PROTEIN_KINASE_DOM"/>
    <property type="match status" value="1"/>
</dbReference>
<dbReference type="SMART" id="SM00220">
    <property type="entry name" value="S_TKc"/>
    <property type="match status" value="1"/>
</dbReference>
<evidence type="ECO:0000313" key="8">
    <source>
        <dbReference type="EMBL" id="MDP9829626.1"/>
    </source>
</evidence>
<sequence>MPAPFSPLPGDPDQVAGYQIAGRLGSGGQGVVYLGIAPSGERAAVKMLRFHDEDSHAQFAKEVASARRVAPFCTAQLLDYDLDVAAPYVISEFIEGRSLQQFVAERGPLSGPRLQRLAIGTVTALAAIHEAGVVHRDLKPANVMMAPDGPRVIDFGIARDLSTLTTRTGQMAGTPSYMSPEQVNGDRVGPASDLFSWASVIVFAATGRSPFDAGSAVASIIRVANHEPDLTGLPAELVPVLHQCFSKEPGSRPSAQQVLTMLLGRSVRADRPTAVLEAGSQFAAAGGDSASAPAARDEAGDAPTWARRGPVVGPATDPRNQPRPTRKLRVAGMIGVPALLVAGIGIGIALDTGGTSDADPASPAPEPSVSATGSATGSAVGQTAAGTLPSTLAGTWTGTVNQSSSSVDDWQWQIELDLAAGRRTAGTMKSSDLGCTSHVTVIGTTDDTAHLRAPVTPANDPQGVCSPLGLITLEVDNAAGTADLFWQDTEDPTNVGEAKLTRVGG</sequence>
<feature type="compositionally biased region" description="Low complexity" evidence="6">
    <location>
        <begin position="285"/>
        <end position="294"/>
    </location>
</feature>
<dbReference type="Pfam" id="PF00069">
    <property type="entry name" value="Pkinase"/>
    <property type="match status" value="1"/>
</dbReference>
<evidence type="ECO:0000256" key="2">
    <source>
        <dbReference type="ARBA" id="ARBA00022679"/>
    </source>
</evidence>
<comment type="caution">
    <text evidence="8">The sequence shown here is derived from an EMBL/GenBank/DDBJ whole genome shotgun (WGS) entry which is preliminary data.</text>
</comment>
<dbReference type="EC" id="2.7.11.1" evidence="1"/>
<dbReference type="CDD" id="cd14014">
    <property type="entry name" value="STKc_PknB_like"/>
    <property type="match status" value="1"/>
</dbReference>
<feature type="compositionally biased region" description="Low complexity" evidence="6">
    <location>
        <begin position="356"/>
        <end position="382"/>
    </location>
</feature>
<dbReference type="InterPro" id="IPR050660">
    <property type="entry name" value="NEK_Ser/Thr_kinase"/>
</dbReference>
<dbReference type="Gene3D" id="1.10.510.10">
    <property type="entry name" value="Transferase(Phosphotransferase) domain 1"/>
    <property type="match status" value="1"/>
</dbReference>
<dbReference type="PROSITE" id="PS00108">
    <property type="entry name" value="PROTEIN_KINASE_ST"/>
    <property type="match status" value="1"/>
</dbReference>
<evidence type="ECO:0000256" key="3">
    <source>
        <dbReference type="ARBA" id="ARBA00022741"/>
    </source>
</evidence>
<dbReference type="SUPFAM" id="SSF56112">
    <property type="entry name" value="Protein kinase-like (PK-like)"/>
    <property type="match status" value="1"/>
</dbReference>
<name>A0ABT9PAB1_9ACTN</name>
<dbReference type="EMBL" id="JAUSQZ010000001">
    <property type="protein sequence ID" value="MDP9829626.1"/>
    <property type="molecule type" value="Genomic_DNA"/>
</dbReference>
<evidence type="ECO:0000256" key="4">
    <source>
        <dbReference type="ARBA" id="ARBA00022777"/>
    </source>
</evidence>
<dbReference type="InterPro" id="IPR000719">
    <property type="entry name" value="Prot_kinase_dom"/>
</dbReference>
<proteinExistence type="predicted"/>
<keyword evidence="5" id="KW-0067">ATP-binding</keyword>
<dbReference type="InterPro" id="IPR011009">
    <property type="entry name" value="Kinase-like_dom_sf"/>
</dbReference>
<dbReference type="RefSeq" id="WP_307247977.1">
    <property type="nucleotide sequence ID" value="NZ_JAUSQZ010000001.1"/>
</dbReference>
<reference evidence="8 9" key="1">
    <citation type="submission" date="2023-07" db="EMBL/GenBank/DDBJ databases">
        <title>Sequencing the genomes of 1000 actinobacteria strains.</title>
        <authorList>
            <person name="Klenk H.-P."/>
        </authorList>
    </citation>
    <scope>NUCLEOTIDE SEQUENCE [LARGE SCALE GENOMIC DNA]</scope>
    <source>
        <strain evidence="8 9">DSM 44388</strain>
    </source>
</reference>
<organism evidence="8 9">
    <name type="scientific">Kineosporia succinea</name>
    <dbReference type="NCBI Taxonomy" id="84632"/>
    <lineage>
        <taxon>Bacteria</taxon>
        <taxon>Bacillati</taxon>
        <taxon>Actinomycetota</taxon>
        <taxon>Actinomycetes</taxon>
        <taxon>Kineosporiales</taxon>
        <taxon>Kineosporiaceae</taxon>
        <taxon>Kineosporia</taxon>
    </lineage>
</organism>